<gene>
    <name evidence="2" type="primary">LOC108998012</name>
</gene>
<proteinExistence type="predicted"/>
<protein>
    <submittedName>
        <fullName evidence="2">Uncharacterized protein LOC108998012 isoform X2</fullName>
    </submittedName>
</protein>
<reference evidence="2" key="1">
    <citation type="submission" date="2025-08" db="UniProtKB">
        <authorList>
            <consortium name="RefSeq"/>
        </authorList>
    </citation>
    <scope>IDENTIFICATION</scope>
    <source>
        <tissue evidence="2">Leaves</tissue>
    </source>
</reference>
<keyword evidence="1" id="KW-1185">Reference proteome</keyword>
<dbReference type="Proteomes" id="UP000235220">
    <property type="component" value="Chromosome 2"/>
</dbReference>
<dbReference type="PANTHER" id="PTHR47481:SF14">
    <property type="entry name" value="RETROTRANSPOSON COPIA-LIKE N-TERMINAL DOMAIN-CONTAINING PROTEIN"/>
    <property type="match status" value="1"/>
</dbReference>
<dbReference type="Gramene" id="Jr02_08940_p1">
    <property type="protein sequence ID" value="cds.Jr02_08940_p1"/>
    <property type="gene ID" value="Jr02_08940"/>
</dbReference>
<evidence type="ECO:0000313" key="1">
    <source>
        <dbReference type="Proteomes" id="UP000235220"/>
    </source>
</evidence>
<dbReference type="Pfam" id="PF14223">
    <property type="entry name" value="Retrotran_gag_2"/>
    <property type="match status" value="1"/>
</dbReference>
<dbReference type="RefSeq" id="XP_018829979.1">
    <property type="nucleotide sequence ID" value="XM_018974434.2"/>
</dbReference>
<evidence type="ECO:0000313" key="2">
    <source>
        <dbReference type="RefSeq" id="XP_018829979.1"/>
    </source>
</evidence>
<organism evidence="1 2">
    <name type="scientific">Juglans regia</name>
    <name type="common">English walnut</name>
    <dbReference type="NCBI Taxonomy" id="51240"/>
    <lineage>
        <taxon>Eukaryota</taxon>
        <taxon>Viridiplantae</taxon>
        <taxon>Streptophyta</taxon>
        <taxon>Embryophyta</taxon>
        <taxon>Tracheophyta</taxon>
        <taxon>Spermatophyta</taxon>
        <taxon>Magnoliopsida</taxon>
        <taxon>eudicotyledons</taxon>
        <taxon>Gunneridae</taxon>
        <taxon>Pentapetalae</taxon>
        <taxon>rosids</taxon>
        <taxon>fabids</taxon>
        <taxon>Fagales</taxon>
        <taxon>Juglandaceae</taxon>
        <taxon>Juglans</taxon>
    </lineage>
</organism>
<accession>A0A2I4FE99</accession>
<dbReference type="GeneID" id="108998012"/>
<dbReference type="OrthoDB" id="663146at2759"/>
<dbReference type="PANTHER" id="PTHR47481">
    <property type="match status" value="1"/>
</dbReference>
<dbReference type="AlphaFoldDB" id="A0A2I4FE99"/>
<sequence length="208" mass="23849">MSVPGLHSFSAASVSISAAASFWRASRHFVPSIYRRCSLSFLNLFICDELCTCVKFTGTNYSTWVFQFELFLKGKDLWSHIDGTNVAPKSTTEKSKDLETSPSWVVLDAKILSLLLRSMEPHIVTNLRAHRSAQSMWNYLKKVYHQANDARRFQLEHAIAIFQHGKGSHCQRMLYPPPESSSLSILDFCYCSSRSDFYSTWLFLKCFH</sequence>
<name>A0A2I4FE99_JUGRE</name>